<feature type="transmembrane region" description="Helical" evidence="5">
    <location>
        <begin position="559"/>
        <end position="581"/>
    </location>
</feature>
<dbReference type="CDD" id="cd15039">
    <property type="entry name" value="7tmB3_Methuselah-like"/>
    <property type="match status" value="1"/>
</dbReference>
<protein>
    <recommendedName>
        <fullName evidence="7">G-protein coupled receptors family 2 profile 2 domain-containing protein</fullName>
    </recommendedName>
</protein>
<dbReference type="SUPFAM" id="SSF81321">
    <property type="entry name" value="Family A G protein-coupled receptor-like"/>
    <property type="match status" value="1"/>
</dbReference>
<dbReference type="EMBL" id="CAXLJM020000031">
    <property type="protein sequence ID" value="CAL8098919.1"/>
    <property type="molecule type" value="Genomic_DNA"/>
</dbReference>
<feature type="signal peptide" evidence="6">
    <location>
        <begin position="1"/>
        <end position="33"/>
    </location>
</feature>
<keyword evidence="3 5" id="KW-1133">Transmembrane helix</keyword>
<evidence type="ECO:0000313" key="9">
    <source>
        <dbReference type="Proteomes" id="UP001642540"/>
    </source>
</evidence>
<keyword evidence="2 5" id="KW-0812">Transmembrane</keyword>
<feature type="transmembrane region" description="Helical" evidence="5">
    <location>
        <begin position="430"/>
        <end position="451"/>
    </location>
</feature>
<keyword evidence="4 5" id="KW-0472">Membrane</keyword>
<dbReference type="PROSITE" id="PS50261">
    <property type="entry name" value="G_PROTEIN_RECEP_F2_4"/>
    <property type="match status" value="1"/>
</dbReference>
<feature type="chain" id="PRO_5045784472" description="G-protein coupled receptors family 2 profile 2 domain-containing protein" evidence="6">
    <location>
        <begin position="34"/>
        <end position="637"/>
    </location>
</feature>
<evidence type="ECO:0000259" key="7">
    <source>
        <dbReference type="PROSITE" id="PS50261"/>
    </source>
</evidence>
<dbReference type="Pfam" id="PF00002">
    <property type="entry name" value="7tm_2"/>
    <property type="match status" value="1"/>
</dbReference>
<proteinExistence type="predicted"/>
<feature type="transmembrane region" description="Helical" evidence="5">
    <location>
        <begin position="527"/>
        <end position="547"/>
    </location>
</feature>
<keyword evidence="6" id="KW-0732">Signal</keyword>
<evidence type="ECO:0000256" key="1">
    <source>
        <dbReference type="ARBA" id="ARBA00004141"/>
    </source>
</evidence>
<evidence type="ECO:0000313" key="8">
    <source>
        <dbReference type="EMBL" id="CAL8098919.1"/>
    </source>
</evidence>
<dbReference type="InterPro" id="IPR000832">
    <property type="entry name" value="GPCR_2_secretin-like"/>
</dbReference>
<evidence type="ECO:0000256" key="5">
    <source>
        <dbReference type="SAM" id="Phobius"/>
    </source>
</evidence>
<reference evidence="8 9" key="1">
    <citation type="submission" date="2024-08" db="EMBL/GenBank/DDBJ databases">
        <authorList>
            <person name="Cucini C."/>
            <person name="Frati F."/>
        </authorList>
    </citation>
    <scope>NUCLEOTIDE SEQUENCE [LARGE SCALE GENOMIC DNA]</scope>
</reference>
<feature type="transmembrane region" description="Helical" evidence="5">
    <location>
        <begin position="387"/>
        <end position="410"/>
    </location>
</feature>
<evidence type="ECO:0000256" key="4">
    <source>
        <dbReference type="ARBA" id="ARBA00023136"/>
    </source>
</evidence>
<accession>A0ABP1QE25</accession>
<dbReference type="PANTHER" id="PTHR46953">
    <property type="entry name" value="G-PROTEIN COUPLED RECEPTOR MTH-LIKE 1-RELATED"/>
    <property type="match status" value="1"/>
</dbReference>
<comment type="subcellular location">
    <subcellularLocation>
        <location evidence="1">Membrane</location>
        <topology evidence="1">Multi-pass membrane protein</topology>
    </subcellularLocation>
</comment>
<feature type="transmembrane region" description="Helical" evidence="5">
    <location>
        <begin position="324"/>
        <end position="346"/>
    </location>
</feature>
<sequence>MASFIKNYFHLPYNIKMLHLHLLLLCLLNQACAQIFNMSLPKCRDSLLGDEVQVPSILISPQDLKNRSASETVPVKLTASHFHCEPKTGRVATLQVSLADDSQDLTEVLTLFQTGNILHDKTYFSKEEFCLHSITQADTVTVSVKICEPRCSSGGSACVQKCCQPGKVWDLQHYDRGNGKLSCEASGPTSWHPFLYMNKYDKLNATQATNVQVRYMEAHPKNFCDGGFFLMTLKDYDGIDASPFRILKDGNVVMKIGRNSWERVPKSVYCVDGAMNFKSENETQQDFPKNIEGGYSGDEADTVMLVCTDFLADPDTSLDGTPNLMYVIAMMVASVFLFLTALVYLILWKRQSIHGWTFLGYVVSLLLTFVFLSLAHLMSAGESDCSFIGIACHFFFLSTFAWLTALNFDIYWTFRSMNPNPGRSKEAIRFLCYSIFAIGLPVIIVSVGLILDEIYGDDPESEVIVPRYGVSRCTMDRQADLPYLFGPISVLLACNLILFPTTLYYIYKSQKMAKMSGMKSNMLKHKIRFFGKIFMLAGVTWIFEVISWACTEPGKPLHWIWKLLDLVNILQAIAIFVVFVCNRKTLKELSEKFSCLERVNTIIQKASGAATSSTRRPSNTHVSSIVEVPGLDTIELK</sequence>
<evidence type="ECO:0000256" key="3">
    <source>
        <dbReference type="ARBA" id="ARBA00022989"/>
    </source>
</evidence>
<gene>
    <name evidence="8" type="ORF">ODALV1_LOCUS10090</name>
</gene>
<feature type="transmembrane region" description="Helical" evidence="5">
    <location>
        <begin position="358"/>
        <end position="381"/>
    </location>
</feature>
<dbReference type="Gene3D" id="1.20.1070.10">
    <property type="entry name" value="Rhodopsin 7-helix transmembrane proteins"/>
    <property type="match status" value="1"/>
</dbReference>
<dbReference type="Proteomes" id="UP001642540">
    <property type="component" value="Unassembled WGS sequence"/>
</dbReference>
<keyword evidence="9" id="KW-1185">Reference proteome</keyword>
<evidence type="ECO:0000256" key="6">
    <source>
        <dbReference type="SAM" id="SignalP"/>
    </source>
</evidence>
<dbReference type="InterPro" id="IPR017981">
    <property type="entry name" value="GPCR_2-like_7TM"/>
</dbReference>
<name>A0ABP1QE25_9HEXA</name>
<dbReference type="PANTHER" id="PTHR46953:SF1">
    <property type="entry name" value="G-PROTEIN COUPLED RECEPTOR MTH-LIKE 1-RELATED"/>
    <property type="match status" value="1"/>
</dbReference>
<feature type="domain" description="G-protein coupled receptors family 2 profile 2" evidence="7">
    <location>
        <begin position="322"/>
        <end position="583"/>
    </location>
</feature>
<feature type="transmembrane region" description="Helical" evidence="5">
    <location>
        <begin position="484"/>
        <end position="507"/>
    </location>
</feature>
<evidence type="ECO:0000256" key="2">
    <source>
        <dbReference type="ARBA" id="ARBA00022692"/>
    </source>
</evidence>
<dbReference type="InterPro" id="IPR052808">
    <property type="entry name" value="GPCR_Mth-like"/>
</dbReference>
<comment type="caution">
    <text evidence="8">The sequence shown here is derived from an EMBL/GenBank/DDBJ whole genome shotgun (WGS) entry which is preliminary data.</text>
</comment>
<organism evidence="8 9">
    <name type="scientific">Orchesella dallaii</name>
    <dbReference type="NCBI Taxonomy" id="48710"/>
    <lineage>
        <taxon>Eukaryota</taxon>
        <taxon>Metazoa</taxon>
        <taxon>Ecdysozoa</taxon>
        <taxon>Arthropoda</taxon>
        <taxon>Hexapoda</taxon>
        <taxon>Collembola</taxon>
        <taxon>Entomobryomorpha</taxon>
        <taxon>Entomobryoidea</taxon>
        <taxon>Orchesellidae</taxon>
        <taxon>Orchesellinae</taxon>
        <taxon>Orchesella</taxon>
    </lineage>
</organism>